<dbReference type="SUPFAM" id="SSF51735">
    <property type="entry name" value="NAD(P)-binding Rossmann-fold domains"/>
    <property type="match status" value="1"/>
</dbReference>
<proteinExistence type="inferred from homology"/>
<keyword evidence="5" id="KW-1185">Reference proteome</keyword>
<gene>
    <name evidence="4" type="ORF">FNL39_10811</name>
</gene>
<evidence type="ECO:0000256" key="2">
    <source>
        <dbReference type="ARBA" id="ARBA00023002"/>
    </source>
</evidence>
<comment type="caution">
    <text evidence="4">The sequence shown here is derived from an EMBL/GenBank/DDBJ whole genome shotgun (WGS) entry which is preliminary data.</text>
</comment>
<keyword evidence="2" id="KW-0560">Oxidoreductase</keyword>
<dbReference type="Gene3D" id="3.40.50.720">
    <property type="entry name" value="NAD(P)-binding Rossmann-like Domain"/>
    <property type="match status" value="2"/>
</dbReference>
<organism evidence="4 5">
    <name type="scientific">Nocardia caishijiensis</name>
    <dbReference type="NCBI Taxonomy" id="184756"/>
    <lineage>
        <taxon>Bacteria</taxon>
        <taxon>Bacillati</taxon>
        <taxon>Actinomycetota</taxon>
        <taxon>Actinomycetes</taxon>
        <taxon>Mycobacteriales</taxon>
        <taxon>Nocardiaceae</taxon>
        <taxon>Nocardia</taxon>
    </lineage>
</organism>
<evidence type="ECO:0000313" key="4">
    <source>
        <dbReference type="EMBL" id="KAF0845203.1"/>
    </source>
</evidence>
<name>A0ABQ6YHE3_9NOCA</name>
<dbReference type="PANTHER" id="PTHR44196:SF1">
    <property type="entry name" value="DEHYDROGENASE_REDUCTASE SDR FAMILY MEMBER 7B"/>
    <property type="match status" value="1"/>
</dbReference>
<dbReference type="InterPro" id="IPR036291">
    <property type="entry name" value="NAD(P)-bd_dom_sf"/>
</dbReference>
<accession>A0ABQ6YHE3</accession>
<feature type="region of interest" description="Disordered" evidence="3">
    <location>
        <begin position="177"/>
        <end position="211"/>
    </location>
</feature>
<reference evidence="4 5" key="1">
    <citation type="submission" date="2019-07" db="EMBL/GenBank/DDBJ databases">
        <title>Genomic Encyclopedia of Type Strains, Phase IV (KMG-IV): sequencing the most valuable type-strain genomes for metagenomic binning, comparative biology and taxonomic classification.</title>
        <authorList>
            <person name="Goeker M."/>
        </authorList>
    </citation>
    <scope>NUCLEOTIDE SEQUENCE [LARGE SCALE GENOMIC DNA]</scope>
    <source>
        <strain evidence="4 5">DSM 44831</strain>
    </source>
</reference>
<evidence type="ECO:0000256" key="1">
    <source>
        <dbReference type="ARBA" id="ARBA00006484"/>
    </source>
</evidence>
<evidence type="ECO:0000313" key="5">
    <source>
        <dbReference type="Proteomes" id="UP000798951"/>
    </source>
</evidence>
<dbReference type="Proteomes" id="UP000798951">
    <property type="component" value="Unassembled WGS sequence"/>
</dbReference>
<dbReference type="Pfam" id="PF00106">
    <property type="entry name" value="adh_short"/>
    <property type="match status" value="1"/>
</dbReference>
<dbReference type="PANTHER" id="PTHR44196">
    <property type="entry name" value="DEHYDROGENASE/REDUCTASE SDR FAMILY MEMBER 7B"/>
    <property type="match status" value="1"/>
</dbReference>
<comment type="similarity">
    <text evidence="1">Belongs to the short-chain dehydrogenases/reductases (SDR) family.</text>
</comment>
<protein>
    <submittedName>
        <fullName evidence="4">Short subunit dehydrogenase</fullName>
    </submittedName>
</protein>
<dbReference type="InterPro" id="IPR002347">
    <property type="entry name" value="SDR_fam"/>
</dbReference>
<dbReference type="EMBL" id="VMSD01000008">
    <property type="protein sequence ID" value="KAF0845203.1"/>
    <property type="molecule type" value="Genomic_DNA"/>
</dbReference>
<sequence>MNHNATARDCSGTTVPITGASSGLGAEFATQLAARGANLVLVARREERLRELADNLGTGGRLRCVQGTYVLSFTEAVAHECRHRGVRVLAVSPDPTRTEFFDVIGTENAAVGRFQTPTQVVSRALTELDRPRPRASVVSGRLNALAAVAARLAPRRLAIAVAARALRQLRTVTSPRRVPRSRRCRADSRRSGWRRPPAPPRVGCVRRRRVR</sequence>
<evidence type="ECO:0000256" key="3">
    <source>
        <dbReference type="SAM" id="MobiDB-lite"/>
    </source>
</evidence>